<dbReference type="Proteomes" id="UP000789920">
    <property type="component" value="Unassembled WGS sequence"/>
</dbReference>
<protein>
    <submittedName>
        <fullName evidence="1">18064_t:CDS:1</fullName>
    </submittedName>
</protein>
<sequence>CINACKVNEAINGLDINIPQQTNEMRAMSKDEAKSYVCIAYISKGTAGVLIDGIKPGRRTYKTYMPT</sequence>
<feature type="non-terminal residue" evidence="1">
    <location>
        <position position="67"/>
    </location>
</feature>
<gene>
    <name evidence="1" type="ORF">RPERSI_LOCUS25420</name>
</gene>
<dbReference type="EMBL" id="CAJVQC010084057">
    <property type="protein sequence ID" value="CAG8820769.1"/>
    <property type="molecule type" value="Genomic_DNA"/>
</dbReference>
<accession>A0ACA9S133</accession>
<reference evidence="1" key="1">
    <citation type="submission" date="2021-06" db="EMBL/GenBank/DDBJ databases">
        <authorList>
            <person name="Kallberg Y."/>
            <person name="Tangrot J."/>
            <person name="Rosling A."/>
        </authorList>
    </citation>
    <scope>NUCLEOTIDE SEQUENCE</scope>
    <source>
        <strain evidence="1">MA461A</strain>
    </source>
</reference>
<evidence type="ECO:0000313" key="2">
    <source>
        <dbReference type="Proteomes" id="UP000789920"/>
    </source>
</evidence>
<comment type="caution">
    <text evidence="1">The sequence shown here is derived from an EMBL/GenBank/DDBJ whole genome shotgun (WGS) entry which is preliminary data.</text>
</comment>
<organism evidence="1 2">
    <name type="scientific">Racocetra persica</name>
    <dbReference type="NCBI Taxonomy" id="160502"/>
    <lineage>
        <taxon>Eukaryota</taxon>
        <taxon>Fungi</taxon>
        <taxon>Fungi incertae sedis</taxon>
        <taxon>Mucoromycota</taxon>
        <taxon>Glomeromycotina</taxon>
        <taxon>Glomeromycetes</taxon>
        <taxon>Diversisporales</taxon>
        <taxon>Gigasporaceae</taxon>
        <taxon>Racocetra</taxon>
    </lineage>
</organism>
<evidence type="ECO:0000313" key="1">
    <source>
        <dbReference type="EMBL" id="CAG8820769.1"/>
    </source>
</evidence>
<proteinExistence type="predicted"/>
<name>A0ACA9S133_9GLOM</name>
<keyword evidence="2" id="KW-1185">Reference proteome</keyword>
<feature type="non-terminal residue" evidence="1">
    <location>
        <position position="1"/>
    </location>
</feature>